<dbReference type="EMBL" id="WHUW01000464">
    <property type="protein sequence ID" value="KAF8414636.1"/>
    <property type="molecule type" value="Genomic_DNA"/>
</dbReference>
<gene>
    <name evidence="2" type="ORF">L210DRAFT_989912</name>
</gene>
<evidence type="ECO:0000313" key="2">
    <source>
        <dbReference type="EMBL" id="KAF8414636.1"/>
    </source>
</evidence>
<sequence>MVGKEWMEIAKQSEFMQGSFRRHQWREALLICLTQLTQGFVPKPTDTILEEMKELTAGTTQTRGSPVSAKQLLRLMSDRNMVPMAVKPHSIFFLTSEQNFVAACFDWIISSVSETREMKLEPGDITRLYRSICRLKEDDWSRWDLSPNMRDILKLSRKLREDRRDWKAEAHGNRNRNRNPEENPVAPECQKCVHMDHKERCIQVHKVHEVTSNNALQTKMVIPDEDDVLTPPSKGVPNIAERYVPISKLNLEHISFKKEIYRHCEQLVIHLMDDRTQEEVGGVMFNLLAEEEIERLAENQANIKNFSRKIKRRKAMSDWGHGDMRAIGSRQPAGGRPGDGYAPYPESTVLSQGDIHTLFAYASDIECILAKIEPHAPSVVKEMKAIGQEACVLGSYGITGYHCWNYIAPQHLDKDGTWTISYQLFKKGCLPDEFNFCFSHFGKVLDTVENCVWWFKGDHMHGTVAPRASTLRKGQCLSQGIGITIPHRTLDMARKYFQARWSWKDLCDHWKVDL</sequence>
<accession>A0AAD4B9Z3</accession>
<comment type="caution">
    <text evidence="2">The sequence shown here is derived from an EMBL/GenBank/DDBJ whole genome shotgun (WGS) entry which is preliminary data.</text>
</comment>
<keyword evidence="3" id="KW-1185">Reference proteome</keyword>
<dbReference type="AlphaFoldDB" id="A0AAD4B9Z3"/>
<reference evidence="2" key="1">
    <citation type="submission" date="2019-10" db="EMBL/GenBank/DDBJ databases">
        <authorList>
            <consortium name="DOE Joint Genome Institute"/>
            <person name="Kuo A."/>
            <person name="Miyauchi S."/>
            <person name="Kiss E."/>
            <person name="Drula E."/>
            <person name="Kohler A."/>
            <person name="Sanchez-Garcia M."/>
            <person name="Andreopoulos B."/>
            <person name="Barry K.W."/>
            <person name="Bonito G."/>
            <person name="Buee M."/>
            <person name="Carver A."/>
            <person name="Chen C."/>
            <person name="Cichocki N."/>
            <person name="Clum A."/>
            <person name="Culley D."/>
            <person name="Crous P.W."/>
            <person name="Fauchery L."/>
            <person name="Girlanda M."/>
            <person name="Hayes R."/>
            <person name="Keri Z."/>
            <person name="LaButti K."/>
            <person name="Lipzen A."/>
            <person name="Lombard V."/>
            <person name="Magnuson J."/>
            <person name="Maillard F."/>
            <person name="Morin E."/>
            <person name="Murat C."/>
            <person name="Nolan M."/>
            <person name="Ohm R."/>
            <person name="Pangilinan J."/>
            <person name="Pereira M."/>
            <person name="Perotto S."/>
            <person name="Peter M."/>
            <person name="Riley R."/>
            <person name="Sitrit Y."/>
            <person name="Stielow B."/>
            <person name="Szollosi G."/>
            <person name="Zifcakova L."/>
            <person name="Stursova M."/>
            <person name="Spatafora J.W."/>
            <person name="Tedersoo L."/>
            <person name="Vaario L.-M."/>
            <person name="Yamada A."/>
            <person name="Yan M."/>
            <person name="Wang P."/>
            <person name="Xu J."/>
            <person name="Bruns T."/>
            <person name="Baldrian P."/>
            <person name="Vilgalys R."/>
            <person name="Henrissat B."/>
            <person name="Grigoriev I.V."/>
            <person name="Hibbett D."/>
            <person name="Nagy L.G."/>
            <person name="Martin F.M."/>
        </authorList>
    </citation>
    <scope>NUCLEOTIDE SEQUENCE</scope>
    <source>
        <strain evidence="2">BED1</strain>
    </source>
</reference>
<proteinExistence type="predicted"/>
<evidence type="ECO:0000256" key="1">
    <source>
        <dbReference type="SAM" id="MobiDB-lite"/>
    </source>
</evidence>
<evidence type="ECO:0000313" key="3">
    <source>
        <dbReference type="Proteomes" id="UP001194468"/>
    </source>
</evidence>
<name>A0AAD4B9Z3_BOLED</name>
<dbReference type="Proteomes" id="UP001194468">
    <property type="component" value="Unassembled WGS sequence"/>
</dbReference>
<organism evidence="2 3">
    <name type="scientific">Boletus edulis BED1</name>
    <dbReference type="NCBI Taxonomy" id="1328754"/>
    <lineage>
        <taxon>Eukaryota</taxon>
        <taxon>Fungi</taxon>
        <taxon>Dikarya</taxon>
        <taxon>Basidiomycota</taxon>
        <taxon>Agaricomycotina</taxon>
        <taxon>Agaricomycetes</taxon>
        <taxon>Agaricomycetidae</taxon>
        <taxon>Boletales</taxon>
        <taxon>Boletineae</taxon>
        <taxon>Boletaceae</taxon>
        <taxon>Boletoideae</taxon>
        <taxon>Boletus</taxon>
    </lineage>
</organism>
<reference evidence="2" key="2">
    <citation type="journal article" date="2020" name="Nat. Commun.">
        <title>Large-scale genome sequencing of mycorrhizal fungi provides insights into the early evolution of symbiotic traits.</title>
        <authorList>
            <person name="Miyauchi S."/>
            <person name="Kiss E."/>
            <person name="Kuo A."/>
            <person name="Drula E."/>
            <person name="Kohler A."/>
            <person name="Sanchez-Garcia M."/>
            <person name="Morin E."/>
            <person name="Andreopoulos B."/>
            <person name="Barry K.W."/>
            <person name="Bonito G."/>
            <person name="Buee M."/>
            <person name="Carver A."/>
            <person name="Chen C."/>
            <person name="Cichocki N."/>
            <person name="Clum A."/>
            <person name="Culley D."/>
            <person name="Crous P.W."/>
            <person name="Fauchery L."/>
            <person name="Girlanda M."/>
            <person name="Hayes R.D."/>
            <person name="Keri Z."/>
            <person name="LaButti K."/>
            <person name="Lipzen A."/>
            <person name="Lombard V."/>
            <person name="Magnuson J."/>
            <person name="Maillard F."/>
            <person name="Murat C."/>
            <person name="Nolan M."/>
            <person name="Ohm R.A."/>
            <person name="Pangilinan J."/>
            <person name="Pereira M.F."/>
            <person name="Perotto S."/>
            <person name="Peter M."/>
            <person name="Pfister S."/>
            <person name="Riley R."/>
            <person name="Sitrit Y."/>
            <person name="Stielow J.B."/>
            <person name="Szollosi G."/>
            <person name="Zifcakova L."/>
            <person name="Stursova M."/>
            <person name="Spatafora J.W."/>
            <person name="Tedersoo L."/>
            <person name="Vaario L.M."/>
            <person name="Yamada A."/>
            <person name="Yan M."/>
            <person name="Wang P."/>
            <person name="Xu J."/>
            <person name="Bruns T."/>
            <person name="Baldrian P."/>
            <person name="Vilgalys R."/>
            <person name="Dunand C."/>
            <person name="Henrissat B."/>
            <person name="Grigoriev I.V."/>
            <person name="Hibbett D."/>
            <person name="Nagy L.G."/>
            <person name="Martin F.M."/>
        </authorList>
    </citation>
    <scope>NUCLEOTIDE SEQUENCE</scope>
    <source>
        <strain evidence="2">BED1</strain>
    </source>
</reference>
<protein>
    <submittedName>
        <fullName evidence="2">Uncharacterized protein</fullName>
    </submittedName>
</protein>
<feature type="region of interest" description="Disordered" evidence="1">
    <location>
        <begin position="321"/>
        <end position="342"/>
    </location>
</feature>